<keyword evidence="1" id="KW-0433">Leucine-rich repeat</keyword>
<dbReference type="Pfam" id="PF00560">
    <property type="entry name" value="LRR_1"/>
    <property type="match status" value="6"/>
</dbReference>
<protein>
    <submittedName>
        <fullName evidence="4">Uncharacterized protein</fullName>
    </submittedName>
</protein>
<dbReference type="InterPro" id="IPR052941">
    <property type="entry name" value="StomDev_PlantInt_Reg"/>
</dbReference>
<dbReference type="SUPFAM" id="SSF52058">
    <property type="entry name" value="L domain-like"/>
    <property type="match status" value="2"/>
</dbReference>
<dbReference type="Gene3D" id="3.80.10.10">
    <property type="entry name" value="Ribonuclease Inhibitor"/>
    <property type="match status" value="3"/>
</dbReference>
<dbReference type="PANTHER" id="PTHR48004:SF59">
    <property type="entry name" value="LEUCINE-RICH REPEAT-CONTAINING N-TERMINAL PLANT-TYPE DOMAIN-CONTAINING PROTEIN"/>
    <property type="match status" value="1"/>
</dbReference>
<evidence type="ECO:0000256" key="2">
    <source>
        <dbReference type="ARBA" id="ARBA00022737"/>
    </source>
</evidence>
<dbReference type="InterPro" id="IPR032675">
    <property type="entry name" value="LRR_dom_sf"/>
</dbReference>
<dbReference type="SMART" id="SM00369">
    <property type="entry name" value="LRR_TYP"/>
    <property type="match status" value="4"/>
</dbReference>
<dbReference type="InterPro" id="IPR001611">
    <property type="entry name" value="Leu-rich_rpt"/>
</dbReference>
<dbReference type="PANTHER" id="PTHR48004">
    <property type="entry name" value="OS01G0149700 PROTEIN"/>
    <property type="match status" value="1"/>
</dbReference>
<evidence type="ECO:0000256" key="1">
    <source>
        <dbReference type="ARBA" id="ARBA00022614"/>
    </source>
</evidence>
<dbReference type="AlphaFoldDB" id="A0A7S4VX12"/>
<dbReference type="EMBL" id="HBNS01038919">
    <property type="protein sequence ID" value="CAE4636562.1"/>
    <property type="molecule type" value="Transcribed_RNA"/>
</dbReference>
<dbReference type="InterPro" id="IPR003591">
    <property type="entry name" value="Leu-rich_rpt_typical-subtyp"/>
</dbReference>
<gene>
    <name evidence="4" type="ORF">DBRI00130_LOCUS30359</name>
</gene>
<evidence type="ECO:0000256" key="3">
    <source>
        <dbReference type="SAM" id="SignalP"/>
    </source>
</evidence>
<reference evidence="4" key="1">
    <citation type="submission" date="2021-01" db="EMBL/GenBank/DDBJ databases">
        <authorList>
            <person name="Corre E."/>
            <person name="Pelletier E."/>
            <person name="Niang G."/>
            <person name="Scheremetjew M."/>
            <person name="Finn R."/>
            <person name="Kale V."/>
            <person name="Holt S."/>
            <person name="Cochrane G."/>
            <person name="Meng A."/>
            <person name="Brown T."/>
            <person name="Cohen L."/>
        </authorList>
    </citation>
    <scope>NUCLEOTIDE SEQUENCE</scope>
    <source>
        <strain evidence="4">GSO104</strain>
    </source>
</reference>
<feature type="chain" id="PRO_5031074637" evidence="3">
    <location>
        <begin position="17"/>
        <end position="285"/>
    </location>
</feature>
<name>A0A7S4VX12_9STRA</name>
<evidence type="ECO:0000313" key="4">
    <source>
        <dbReference type="EMBL" id="CAE4636562.1"/>
    </source>
</evidence>
<organism evidence="4">
    <name type="scientific">Ditylum brightwellii</name>
    <dbReference type="NCBI Taxonomy" id="49249"/>
    <lineage>
        <taxon>Eukaryota</taxon>
        <taxon>Sar</taxon>
        <taxon>Stramenopiles</taxon>
        <taxon>Ochrophyta</taxon>
        <taxon>Bacillariophyta</taxon>
        <taxon>Mediophyceae</taxon>
        <taxon>Lithodesmiophycidae</taxon>
        <taxon>Lithodesmiales</taxon>
        <taxon>Lithodesmiaceae</taxon>
        <taxon>Ditylum</taxon>
    </lineage>
</organism>
<keyword evidence="2" id="KW-0677">Repeat</keyword>
<accession>A0A7S4VX12</accession>
<proteinExistence type="predicted"/>
<feature type="signal peptide" evidence="3">
    <location>
        <begin position="1"/>
        <end position="16"/>
    </location>
</feature>
<sequence>MMSNILHLILINNTLTGTIPSGMMSNLQSLHLSHNRLSNSMLHLSSATSSLQYLNISNNVLTSFPFGENGFKELVTLDLTENLIRQNVFMFIDGLPSIKDLLLSNNFFYGSIPNAIRSLARMEKLHLDNNRLIGTIPDDVLSLVRLRELKLSHNRQETQCFEALTECGAQPYQGGVLCCGGDNGEQVCADGLGVEIVDPIYYCLTPGLHGTIPAGFTNTPYLQVLDLSSTLLKGNIPPEIGGLSRLEILDLSNSALTGSIPSSLGALTDAVVLVRGNDMIRGQNK</sequence>
<keyword evidence="3" id="KW-0732">Signal</keyword>